<proteinExistence type="predicted"/>
<dbReference type="Proteomes" id="UP000189935">
    <property type="component" value="Chromosome I"/>
</dbReference>
<dbReference type="InterPro" id="IPR006311">
    <property type="entry name" value="TAT_signal"/>
</dbReference>
<reference evidence="3 4" key="1">
    <citation type="submission" date="2016-11" db="EMBL/GenBank/DDBJ databases">
        <authorList>
            <person name="Jaros S."/>
            <person name="Januszkiewicz K."/>
            <person name="Wedrychowicz H."/>
        </authorList>
    </citation>
    <scope>NUCLEOTIDE SEQUENCE [LARGE SCALE GENOMIC DNA]</scope>
    <source>
        <strain evidence="3 4">GAS499</strain>
    </source>
</reference>
<sequence length="379" mass="41295">MRDNQGSNTMRDATFSRRDMLWAGGALTVGAAFAEPLKAAAAEPSGAGPEPTSWVDSAMPEVTHRMIETNGIRLHVAEQGEGPLVILCHGFPECWYSWRHQLGALAKAGFRAVAPDLRGYGRSDRPEEVEKYTILDDIGDIVGLVDALGAKRAVIAGHDIGAAIAWQTALLRPDIFRAVIALSPPFRSRGFGDSGPPTTLMPRTENAVFYQLFLQNPAAEAGLGRDLRLTFRYQFYTLSGDRPPSADVGGLPPGMMPRKGGFMTDPPSLPAWVTESDIDVYVKEYARSGFLGPLAWWRNIDRGWELMAPFAGAAVTVPALYMAGDRDFVATVFSQDIAKQSALVPKLRPPIMLPGCGHWTQQERAPEVSAAMIDFLRQL</sequence>
<dbReference type="InterPro" id="IPR000639">
    <property type="entry name" value="Epox_hydrolase-like"/>
</dbReference>
<dbReference type="PANTHER" id="PTHR43329">
    <property type="entry name" value="EPOXIDE HYDROLASE"/>
    <property type="match status" value="1"/>
</dbReference>
<protein>
    <submittedName>
        <fullName evidence="3">Pimeloyl-ACP methyl ester carboxylesterase</fullName>
    </submittedName>
</protein>
<dbReference type="InterPro" id="IPR029058">
    <property type="entry name" value="AB_hydrolase_fold"/>
</dbReference>
<evidence type="ECO:0000313" key="4">
    <source>
        <dbReference type="Proteomes" id="UP000189935"/>
    </source>
</evidence>
<organism evidence="3 4">
    <name type="scientific">Bradyrhizobium lablabi</name>
    <dbReference type="NCBI Taxonomy" id="722472"/>
    <lineage>
        <taxon>Bacteria</taxon>
        <taxon>Pseudomonadati</taxon>
        <taxon>Pseudomonadota</taxon>
        <taxon>Alphaproteobacteria</taxon>
        <taxon>Hyphomicrobiales</taxon>
        <taxon>Nitrobacteraceae</taxon>
        <taxon>Bradyrhizobium</taxon>
    </lineage>
</organism>
<evidence type="ECO:0000259" key="2">
    <source>
        <dbReference type="Pfam" id="PF00561"/>
    </source>
</evidence>
<evidence type="ECO:0000256" key="1">
    <source>
        <dbReference type="ARBA" id="ARBA00022801"/>
    </source>
</evidence>
<gene>
    <name evidence="3" type="ORF">SAMN05444159_0765</name>
</gene>
<feature type="domain" description="AB hydrolase-1" evidence="2">
    <location>
        <begin position="83"/>
        <end position="363"/>
    </location>
</feature>
<dbReference type="AlphaFoldDB" id="A0A1M6JSR2"/>
<name>A0A1M6JSR2_9BRAD</name>
<dbReference type="Gene3D" id="3.40.50.1820">
    <property type="entry name" value="alpha/beta hydrolase"/>
    <property type="match status" value="1"/>
</dbReference>
<dbReference type="Pfam" id="PF00561">
    <property type="entry name" value="Abhydrolase_1"/>
    <property type="match status" value="1"/>
</dbReference>
<evidence type="ECO:0000313" key="3">
    <source>
        <dbReference type="EMBL" id="SHJ49696.1"/>
    </source>
</evidence>
<dbReference type="PRINTS" id="PR00412">
    <property type="entry name" value="EPOXHYDRLASE"/>
</dbReference>
<dbReference type="PROSITE" id="PS51318">
    <property type="entry name" value="TAT"/>
    <property type="match status" value="1"/>
</dbReference>
<keyword evidence="1" id="KW-0378">Hydrolase</keyword>
<accession>A0A1M6JSR2</accession>
<dbReference type="InterPro" id="IPR000073">
    <property type="entry name" value="AB_hydrolase_1"/>
</dbReference>
<dbReference type="SUPFAM" id="SSF53474">
    <property type="entry name" value="alpha/beta-Hydrolases"/>
    <property type="match status" value="1"/>
</dbReference>
<dbReference type="EMBL" id="LT670844">
    <property type="protein sequence ID" value="SHJ49696.1"/>
    <property type="molecule type" value="Genomic_DNA"/>
</dbReference>
<dbReference type="GO" id="GO:0016787">
    <property type="term" value="F:hydrolase activity"/>
    <property type="evidence" value="ECO:0007669"/>
    <property type="project" value="UniProtKB-KW"/>
</dbReference>